<dbReference type="EnsemblMetazoa" id="XM_030999270">
    <property type="protein sequence ID" value="XP_030855130"/>
    <property type="gene ID" value="LOC115929645"/>
</dbReference>
<feature type="compositionally biased region" description="Basic and acidic residues" evidence="11">
    <location>
        <begin position="96"/>
        <end position="123"/>
    </location>
</feature>
<keyword evidence="6" id="KW-0804">Transcription</keyword>
<dbReference type="PANTHER" id="PTHR12048:SF0">
    <property type="entry name" value="CCAAT_ENHANCER-BINDING PROTEIN ZETA"/>
    <property type="match status" value="1"/>
</dbReference>
<feature type="compositionally biased region" description="Acidic residues" evidence="11">
    <location>
        <begin position="863"/>
        <end position="874"/>
    </location>
</feature>
<comment type="function">
    <text evidence="9">Stimulates transcription from the HSP70 promoter.</text>
</comment>
<evidence type="ECO:0000256" key="3">
    <source>
        <dbReference type="ARBA" id="ARBA00022553"/>
    </source>
</evidence>
<feature type="region of interest" description="Disordered" evidence="11">
    <location>
        <begin position="1074"/>
        <end position="1097"/>
    </location>
</feature>
<evidence type="ECO:0000256" key="4">
    <source>
        <dbReference type="ARBA" id="ARBA00023015"/>
    </source>
</evidence>
<keyword evidence="4" id="KW-0805">Transcription regulation</keyword>
<evidence type="ECO:0000256" key="11">
    <source>
        <dbReference type="SAM" id="MobiDB-lite"/>
    </source>
</evidence>
<feature type="region of interest" description="Disordered" evidence="11">
    <location>
        <begin position="661"/>
        <end position="717"/>
    </location>
</feature>
<dbReference type="OrthoDB" id="28947at2759"/>
<evidence type="ECO:0000259" key="12">
    <source>
        <dbReference type="Pfam" id="PF03914"/>
    </source>
</evidence>
<dbReference type="FunCoup" id="A0A7M7PSL0">
    <property type="interactions" value="2012"/>
</dbReference>
<sequence>MKTKKKIKAQKTKSPVDRNDDEELSGLVSGIHDDGGEIETAGLGDGEDIPASEISDVIKKLKLDRFKDIAKKPKEKPVQKQDKTAGQTAGQKNKKQLQDKTQKKDKIQRDDKPKEDKPQKKDNSTPGTPATSKKNQKKKNNEKQKDGGNQNKDKNPPSGAAKTPIKERTEKPAQVEKQIKNEKIKGALSLEVPKTSSILLPTGTKWHSIQDGVKATGSPAVSSEGVVSSYMEYATKLYDQEVELHAAKKSSDSGSQSRWMQTVAKSGALSDKVAALTLEVQGAPIHTPLSLDALLAMVKKKGRREALIGLDAAKRLFLEELLPSNRRLTTFAQHSFEDLEKRCSKNRLSRDKQVLLWFFEDQLKQKYGSLLDMIEKMLQDTVSAIKAKALSCCYELIVNRPEEEKRLLRLIVNKVGDPDYKVAAKAVHWLQKLVDVHSMMKIVVVQAIEELLFRPNINTKAQYYAVCFLNQLVLHPEEDQLATQLIIVYLSFFKACTKQKKIDNKMLSAVITGVHRAFPYSKEDEKVHEQLDTLLKVVHQTTFNTSIQALLLIKQVLDKRQSTMDRFYSALYRKLLDPHLSSSPRHAMFLNLLYQTLKSDDVINRVKAFVKRLLQVCSWQQSPFIAAVLVLVSELIKAKPSLGKVNSWNDDDDEDENFMDVQEEEDDDEDKEGEADAKGKTTSHPEKPKPSSKDKASWVHRPVRPGGKEGVPSGYDPLARNPLHSHVDNAVMWELKVLSNHFHPSVSLFASQLLAGSLVFYTGNPLQDFTPGRFLDRFVYKNPKQKQIGKESVMQPKSRSYKPPAIRSMPVNSKNFTSMTEESVPIDEMFFHRFFSQKDLKDKKSKDSKKDKKADSQDNEDGKSDDEDEEEDFDEKITSNANMEAPDEIDSDASSVDDDEFDRILDEIEGGQEDEEDDIDFAREFQKKPSKKSKKRKAEEDDSSSDDDDEDDDEEDDVGMESDDDEEEEIGESADVDGLDEEAFDMSDEEEELSPVKTSKRKQKQDKKSAKKQRKNTQELGDVTEQISSMIDENVGSKFDVGLNALANKDKADMKQLRWEMDRDRWVRGVDARTKVRAKKLQKGPKAKGFRGRGKKR</sequence>
<feature type="region of interest" description="Disordered" evidence="11">
    <location>
        <begin position="1"/>
        <end position="52"/>
    </location>
</feature>
<feature type="compositionally biased region" description="Basic residues" evidence="11">
    <location>
        <begin position="998"/>
        <end position="1015"/>
    </location>
</feature>
<dbReference type="OMA" id="EIWCNDE"/>
<feature type="compositionally biased region" description="Basic and acidic residues" evidence="11">
    <location>
        <begin position="66"/>
        <end position="83"/>
    </location>
</feature>
<dbReference type="InParanoid" id="A0A7M7PSL0"/>
<feature type="compositionally biased region" description="Acidic residues" evidence="11">
    <location>
        <begin position="885"/>
        <end position="919"/>
    </location>
</feature>
<dbReference type="FunFam" id="1.25.10.10:FF:000805">
    <property type="entry name" value="Similar to transcription factor CBF/MAK21"/>
    <property type="match status" value="1"/>
</dbReference>
<evidence type="ECO:0000256" key="2">
    <source>
        <dbReference type="ARBA" id="ARBA00007797"/>
    </source>
</evidence>
<evidence type="ECO:0000256" key="6">
    <source>
        <dbReference type="ARBA" id="ARBA00023163"/>
    </source>
</evidence>
<feature type="compositionally biased region" description="Acidic residues" evidence="11">
    <location>
        <begin position="661"/>
        <end position="673"/>
    </location>
</feature>
<dbReference type="InterPro" id="IPR005612">
    <property type="entry name" value="CCAAT-binding_factor"/>
</dbReference>
<dbReference type="KEGG" id="spu:115929645"/>
<evidence type="ECO:0000256" key="9">
    <source>
        <dbReference type="ARBA" id="ARBA00058879"/>
    </source>
</evidence>
<organism evidence="13 14">
    <name type="scientific">Strongylocentrotus purpuratus</name>
    <name type="common">Purple sea urchin</name>
    <dbReference type="NCBI Taxonomy" id="7668"/>
    <lineage>
        <taxon>Eukaryota</taxon>
        <taxon>Metazoa</taxon>
        <taxon>Echinodermata</taxon>
        <taxon>Eleutherozoa</taxon>
        <taxon>Echinozoa</taxon>
        <taxon>Echinoidea</taxon>
        <taxon>Euechinoidea</taxon>
        <taxon>Echinacea</taxon>
        <taxon>Camarodonta</taxon>
        <taxon>Echinidea</taxon>
        <taxon>Strongylocentrotidae</taxon>
        <taxon>Strongylocentrotus</taxon>
    </lineage>
</organism>
<feature type="compositionally biased region" description="Basic and acidic residues" evidence="11">
    <location>
        <begin position="842"/>
        <end position="862"/>
    </location>
</feature>
<reference evidence="13" key="2">
    <citation type="submission" date="2021-01" db="UniProtKB">
        <authorList>
            <consortium name="EnsemblMetazoa"/>
        </authorList>
    </citation>
    <scope>IDENTIFICATION</scope>
</reference>
<keyword evidence="3" id="KW-0597">Phosphoprotein</keyword>
<dbReference type="PANTHER" id="PTHR12048">
    <property type="entry name" value="CCAAT-BINDING FACTOR-RELATED"/>
    <property type="match status" value="1"/>
</dbReference>
<feature type="region of interest" description="Disordered" evidence="11">
    <location>
        <begin position="786"/>
        <end position="814"/>
    </location>
</feature>
<feature type="region of interest" description="Disordered" evidence="11">
    <location>
        <begin position="842"/>
        <end position="1025"/>
    </location>
</feature>
<evidence type="ECO:0000313" key="13">
    <source>
        <dbReference type="EnsemblMetazoa" id="XP_030855130"/>
    </source>
</evidence>
<dbReference type="InterPro" id="IPR040155">
    <property type="entry name" value="CEBPZ/Mak21-like"/>
</dbReference>
<evidence type="ECO:0000313" key="14">
    <source>
        <dbReference type="Proteomes" id="UP000007110"/>
    </source>
</evidence>
<name>A0A7M7PSL0_STRPU</name>
<keyword evidence="14" id="KW-1185">Reference proteome</keyword>
<dbReference type="SUPFAM" id="SSF48371">
    <property type="entry name" value="ARM repeat"/>
    <property type="match status" value="1"/>
</dbReference>
<comment type="subcellular location">
    <subcellularLocation>
        <location evidence="1">Nucleus</location>
    </subcellularLocation>
</comment>
<feature type="compositionally biased region" description="Basic residues" evidence="11">
    <location>
        <begin position="1075"/>
        <end position="1097"/>
    </location>
</feature>
<protein>
    <recommendedName>
        <fullName evidence="10">CCAAT/enhancer-binding protein zeta</fullName>
    </recommendedName>
    <alternativeName>
        <fullName evidence="8">CCAAT-box-binding transcription factor</fullName>
    </alternativeName>
</protein>
<proteinExistence type="inferred from homology"/>
<feature type="compositionally biased region" description="Acidic residues" evidence="11">
    <location>
        <begin position="940"/>
        <end position="993"/>
    </location>
</feature>
<feature type="compositionally biased region" description="Basic and acidic residues" evidence="11">
    <location>
        <begin position="674"/>
        <end position="697"/>
    </location>
</feature>
<feature type="compositionally biased region" description="Basic and acidic residues" evidence="11">
    <location>
        <begin position="139"/>
        <end position="155"/>
    </location>
</feature>
<evidence type="ECO:0000256" key="1">
    <source>
        <dbReference type="ARBA" id="ARBA00004123"/>
    </source>
</evidence>
<evidence type="ECO:0000256" key="5">
    <source>
        <dbReference type="ARBA" id="ARBA00023159"/>
    </source>
</evidence>
<dbReference type="GO" id="GO:0005634">
    <property type="term" value="C:nucleus"/>
    <property type="evidence" value="ECO:0000318"/>
    <property type="project" value="GO_Central"/>
</dbReference>
<dbReference type="InterPro" id="IPR011989">
    <property type="entry name" value="ARM-like"/>
</dbReference>
<dbReference type="InterPro" id="IPR016024">
    <property type="entry name" value="ARM-type_fold"/>
</dbReference>
<dbReference type="Gene3D" id="1.25.10.10">
    <property type="entry name" value="Leucine-rich Repeat Variant"/>
    <property type="match status" value="1"/>
</dbReference>
<feature type="domain" description="CCAAT-binding factor" evidence="12">
    <location>
        <begin position="546"/>
        <end position="750"/>
    </location>
</feature>
<feature type="compositionally biased region" description="Basic residues" evidence="11">
    <location>
        <begin position="1"/>
        <end position="11"/>
    </location>
</feature>
<comment type="similarity">
    <text evidence="2">Belongs to the CBF/MAK21 family.</text>
</comment>
<dbReference type="RefSeq" id="XP_030855130.1">
    <property type="nucleotide sequence ID" value="XM_030999270.1"/>
</dbReference>
<accession>A0A7M7PSL0</accession>
<keyword evidence="7" id="KW-0539">Nucleus</keyword>
<dbReference type="Proteomes" id="UP000007110">
    <property type="component" value="Unassembled WGS sequence"/>
</dbReference>
<dbReference type="AlphaFoldDB" id="A0A7M7PSL0"/>
<evidence type="ECO:0000256" key="7">
    <source>
        <dbReference type="ARBA" id="ARBA00023242"/>
    </source>
</evidence>
<keyword evidence="5" id="KW-0010">Activator</keyword>
<dbReference type="Pfam" id="PF03914">
    <property type="entry name" value="CBF"/>
    <property type="match status" value="1"/>
</dbReference>
<evidence type="ECO:0000256" key="10">
    <source>
        <dbReference type="ARBA" id="ARBA00073389"/>
    </source>
</evidence>
<feature type="region of interest" description="Disordered" evidence="11">
    <location>
        <begin position="66"/>
        <end position="175"/>
    </location>
</feature>
<dbReference type="GeneID" id="115929645"/>
<reference evidence="14" key="1">
    <citation type="submission" date="2015-02" db="EMBL/GenBank/DDBJ databases">
        <title>Genome sequencing for Strongylocentrotus purpuratus.</title>
        <authorList>
            <person name="Murali S."/>
            <person name="Liu Y."/>
            <person name="Vee V."/>
            <person name="English A."/>
            <person name="Wang M."/>
            <person name="Skinner E."/>
            <person name="Han Y."/>
            <person name="Muzny D.M."/>
            <person name="Worley K.C."/>
            <person name="Gibbs R.A."/>
        </authorList>
    </citation>
    <scope>NUCLEOTIDE SEQUENCE</scope>
</reference>
<feature type="compositionally biased region" description="Basic and acidic residues" evidence="11">
    <location>
        <begin position="164"/>
        <end position="175"/>
    </location>
</feature>
<evidence type="ECO:0000256" key="8">
    <source>
        <dbReference type="ARBA" id="ARBA00031941"/>
    </source>
</evidence>